<dbReference type="PROSITE" id="PS00216">
    <property type="entry name" value="SUGAR_TRANSPORT_1"/>
    <property type="match status" value="1"/>
</dbReference>
<feature type="transmembrane region" description="Helical" evidence="7">
    <location>
        <begin position="395"/>
        <end position="418"/>
    </location>
</feature>
<dbReference type="EMBL" id="CABFNP030001105">
    <property type="protein sequence ID" value="CAI6091334.1"/>
    <property type="molecule type" value="Genomic_DNA"/>
</dbReference>
<keyword evidence="10" id="KW-1185">Reference proteome</keyword>
<dbReference type="InterPro" id="IPR003663">
    <property type="entry name" value="Sugar/inositol_transpt"/>
</dbReference>
<sequence length="549" mass="60520">MANVFAKSTLGKYVQNIKASPRELFFNFRLLFSTTVYAMTAMAITWDQGSSSVIPSLPGFAKMYGITSAANPAQVTNFISIVYLGAGVGSFFSYFLNDRIGRLWSLRVYFAVWMSGQLIATFSNGKMPALYTARIVSGLGIGPLTVTGPMSIVEIAPTEFRGLLSVWFGIVLLLSLMVANLTVYASYVHISPSHLQYQIVWFVPIMVSFLVIVASIWTLESPRWLMMVGREEEAIRSLIQLRGLPLEHERVSSELADIKKQIQEEHARFGENGGFKAVLRETFLVKANLRRVFQTAFAYALAQITGANSVTSYLVPILSLMGLGGDQARNLLLAAMYSMAKLFYTIIAAFFFVDALGRRNSLFIGITFQLISDVYIGVYLKYRQAGSVAPGSSEGAIAAIFIHGFGFAVGLLSLPYVFGAELWPNGIRSFGSAISQSFHWLFFFAILRATPSILSSMHNWGAFIFFAGWCAIALVYIFFSVPETAGLAIEQLDAVFREPWYKTYVSSRRQQQRGLTALNGLPVIDQEVGQQSPGVADAKVKGGTEANHK</sequence>
<dbReference type="SUPFAM" id="SSF103473">
    <property type="entry name" value="MFS general substrate transporter"/>
    <property type="match status" value="1"/>
</dbReference>
<evidence type="ECO:0000256" key="2">
    <source>
        <dbReference type="ARBA" id="ARBA00010992"/>
    </source>
</evidence>
<evidence type="ECO:0000256" key="5">
    <source>
        <dbReference type="ARBA" id="ARBA00022989"/>
    </source>
</evidence>
<evidence type="ECO:0000313" key="9">
    <source>
        <dbReference type="EMBL" id="CAI6091334.1"/>
    </source>
</evidence>
<feature type="transmembrane region" description="Helical" evidence="7">
    <location>
        <begin position="296"/>
        <end position="319"/>
    </location>
</feature>
<reference evidence="9" key="1">
    <citation type="submission" date="2023-01" db="EMBL/GenBank/DDBJ databases">
        <authorList>
            <person name="Piombo E."/>
        </authorList>
    </citation>
    <scope>NUCLEOTIDE SEQUENCE</scope>
</reference>
<name>A0AA35Q5T4_9HYPO</name>
<dbReference type="InterPro" id="IPR005828">
    <property type="entry name" value="MFS_sugar_transport-like"/>
</dbReference>
<dbReference type="PRINTS" id="PR00171">
    <property type="entry name" value="SUGRTRNSPORT"/>
</dbReference>
<evidence type="ECO:0000256" key="4">
    <source>
        <dbReference type="ARBA" id="ARBA00022692"/>
    </source>
</evidence>
<comment type="subcellular location">
    <subcellularLocation>
        <location evidence="1">Membrane</location>
        <topology evidence="1">Multi-pass membrane protein</topology>
    </subcellularLocation>
</comment>
<feature type="transmembrane region" description="Helical" evidence="7">
    <location>
        <begin position="131"/>
        <end position="152"/>
    </location>
</feature>
<feature type="transmembrane region" description="Helical" evidence="7">
    <location>
        <begin position="108"/>
        <end position="125"/>
    </location>
</feature>
<evidence type="ECO:0000256" key="7">
    <source>
        <dbReference type="SAM" id="Phobius"/>
    </source>
</evidence>
<feature type="transmembrane region" description="Helical" evidence="7">
    <location>
        <begin position="78"/>
        <end position="96"/>
    </location>
</feature>
<organism evidence="9 10">
    <name type="scientific">Clonostachys chloroleuca</name>
    <dbReference type="NCBI Taxonomy" id="1926264"/>
    <lineage>
        <taxon>Eukaryota</taxon>
        <taxon>Fungi</taxon>
        <taxon>Dikarya</taxon>
        <taxon>Ascomycota</taxon>
        <taxon>Pezizomycotina</taxon>
        <taxon>Sordariomycetes</taxon>
        <taxon>Hypocreomycetidae</taxon>
        <taxon>Hypocreales</taxon>
        <taxon>Bionectriaceae</taxon>
        <taxon>Clonostachys</taxon>
    </lineage>
</organism>
<feature type="transmembrane region" description="Helical" evidence="7">
    <location>
        <begin position="430"/>
        <end position="448"/>
    </location>
</feature>
<feature type="transmembrane region" description="Helical" evidence="7">
    <location>
        <begin position="360"/>
        <end position="380"/>
    </location>
</feature>
<accession>A0AA35Q5T4</accession>
<dbReference type="GO" id="GO:0016020">
    <property type="term" value="C:membrane"/>
    <property type="evidence" value="ECO:0007669"/>
    <property type="project" value="UniProtKB-SubCell"/>
</dbReference>
<dbReference type="AlphaFoldDB" id="A0AA35Q5T4"/>
<feature type="transmembrane region" description="Helical" evidence="7">
    <location>
        <begin position="26"/>
        <end position="46"/>
    </location>
</feature>
<dbReference type="GO" id="GO:0005351">
    <property type="term" value="F:carbohydrate:proton symporter activity"/>
    <property type="evidence" value="ECO:0007669"/>
    <property type="project" value="TreeGrafter"/>
</dbReference>
<keyword evidence="3" id="KW-0813">Transport</keyword>
<evidence type="ECO:0000256" key="1">
    <source>
        <dbReference type="ARBA" id="ARBA00004141"/>
    </source>
</evidence>
<evidence type="ECO:0000256" key="6">
    <source>
        <dbReference type="ARBA" id="ARBA00023136"/>
    </source>
</evidence>
<dbReference type="InterPro" id="IPR005829">
    <property type="entry name" value="Sugar_transporter_CS"/>
</dbReference>
<dbReference type="Gene3D" id="1.20.1250.20">
    <property type="entry name" value="MFS general substrate transporter like domains"/>
    <property type="match status" value="1"/>
</dbReference>
<comment type="caution">
    <text evidence="9">The sequence shown here is derived from an EMBL/GenBank/DDBJ whole genome shotgun (WGS) entry which is preliminary data.</text>
</comment>
<feature type="transmembrane region" description="Helical" evidence="7">
    <location>
        <begin position="164"/>
        <end position="187"/>
    </location>
</feature>
<feature type="transmembrane region" description="Helical" evidence="7">
    <location>
        <begin position="460"/>
        <end position="479"/>
    </location>
</feature>
<feature type="transmembrane region" description="Helical" evidence="7">
    <location>
        <begin position="331"/>
        <end position="353"/>
    </location>
</feature>
<gene>
    <name evidence="9" type="ORF">CCHLO57077_00018586</name>
</gene>
<evidence type="ECO:0000259" key="8">
    <source>
        <dbReference type="PROSITE" id="PS50850"/>
    </source>
</evidence>
<dbReference type="Pfam" id="PF00083">
    <property type="entry name" value="Sugar_tr"/>
    <property type="match status" value="1"/>
</dbReference>
<evidence type="ECO:0000313" key="10">
    <source>
        <dbReference type="Proteomes" id="UP001160390"/>
    </source>
</evidence>
<dbReference type="PROSITE" id="PS50850">
    <property type="entry name" value="MFS"/>
    <property type="match status" value="1"/>
</dbReference>
<dbReference type="InterPro" id="IPR050360">
    <property type="entry name" value="MFS_Sugar_Transporters"/>
</dbReference>
<dbReference type="InterPro" id="IPR020846">
    <property type="entry name" value="MFS_dom"/>
</dbReference>
<protein>
    <recommendedName>
        <fullName evidence="8">Major facilitator superfamily (MFS) profile domain-containing protein</fullName>
    </recommendedName>
</protein>
<comment type="similarity">
    <text evidence="2">Belongs to the major facilitator superfamily. Sugar transporter (TC 2.A.1.1) family.</text>
</comment>
<evidence type="ECO:0000256" key="3">
    <source>
        <dbReference type="ARBA" id="ARBA00022448"/>
    </source>
</evidence>
<dbReference type="Proteomes" id="UP001160390">
    <property type="component" value="Unassembled WGS sequence"/>
</dbReference>
<dbReference type="PANTHER" id="PTHR48022:SF59">
    <property type="entry name" value="MAJOR FACILITATOR SUPERFAMILY (MFS) PROFILE DOMAIN-CONTAINING PROTEIN"/>
    <property type="match status" value="1"/>
</dbReference>
<dbReference type="PANTHER" id="PTHR48022">
    <property type="entry name" value="PLASTIDIC GLUCOSE TRANSPORTER 4"/>
    <property type="match status" value="1"/>
</dbReference>
<proteinExistence type="inferred from homology"/>
<keyword evidence="5 7" id="KW-1133">Transmembrane helix</keyword>
<dbReference type="InterPro" id="IPR036259">
    <property type="entry name" value="MFS_trans_sf"/>
</dbReference>
<feature type="transmembrane region" description="Helical" evidence="7">
    <location>
        <begin position="199"/>
        <end position="219"/>
    </location>
</feature>
<feature type="domain" description="Major facilitator superfamily (MFS) profile" evidence="8">
    <location>
        <begin position="26"/>
        <end position="485"/>
    </location>
</feature>
<keyword evidence="6 7" id="KW-0472">Membrane</keyword>
<keyword evidence="4 7" id="KW-0812">Transmembrane</keyword>